<dbReference type="AlphaFoldDB" id="A0AAJ0X8E3"/>
<dbReference type="PANTHER" id="PTHR21064:SF5">
    <property type="entry name" value="SLR1880 PROTEIN"/>
    <property type="match status" value="1"/>
</dbReference>
<name>A0AAJ0X8E3_9GAMM</name>
<proteinExistence type="predicted"/>
<reference evidence="3" key="2">
    <citation type="journal article" date="2020" name="Microorganisms">
        <title>Osmotic Adaptation and Compatible Solute Biosynthesis of Phototrophic Bacteria as Revealed from Genome Analyses.</title>
        <authorList>
            <person name="Imhoff J.F."/>
            <person name="Rahn T."/>
            <person name="Kunzel S."/>
            <person name="Keller A."/>
            <person name="Neulinger S.C."/>
        </authorList>
    </citation>
    <scope>NUCLEOTIDE SEQUENCE</scope>
    <source>
        <strain evidence="3">DSM 11080</strain>
    </source>
</reference>
<dbReference type="InterPro" id="IPR011009">
    <property type="entry name" value="Kinase-like_dom_sf"/>
</dbReference>
<gene>
    <name evidence="3" type="ORF">CKO40_04580</name>
</gene>
<dbReference type="Gene3D" id="3.90.1200.10">
    <property type="match status" value="1"/>
</dbReference>
<reference evidence="3" key="1">
    <citation type="submission" date="2017-08" db="EMBL/GenBank/DDBJ databases">
        <authorList>
            <person name="Imhoff J.F."/>
            <person name="Rahn T."/>
            <person name="Kuenzel S."/>
            <person name="Neulinger S.C."/>
        </authorList>
    </citation>
    <scope>NUCLEOTIDE SEQUENCE</scope>
    <source>
        <strain evidence="3">DSM 11080</strain>
    </source>
</reference>
<dbReference type="SUPFAM" id="SSF56112">
    <property type="entry name" value="Protein kinase-like (PK-like)"/>
    <property type="match status" value="1"/>
</dbReference>
<accession>A0AAJ0X8E3</accession>
<dbReference type="Proteomes" id="UP001296776">
    <property type="component" value="Unassembled WGS sequence"/>
</dbReference>
<comment type="caution">
    <text evidence="3">The sequence shown here is derived from an EMBL/GenBank/DDBJ whole genome shotgun (WGS) entry which is preliminary data.</text>
</comment>
<evidence type="ECO:0000259" key="2">
    <source>
        <dbReference type="Pfam" id="PF01636"/>
    </source>
</evidence>
<evidence type="ECO:0000256" key="1">
    <source>
        <dbReference type="SAM" id="MobiDB-lite"/>
    </source>
</evidence>
<organism evidence="3 4">
    <name type="scientific">Halochromatium glycolicum</name>
    <dbReference type="NCBI Taxonomy" id="85075"/>
    <lineage>
        <taxon>Bacteria</taxon>
        <taxon>Pseudomonadati</taxon>
        <taxon>Pseudomonadota</taxon>
        <taxon>Gammaproteobacteria</taxon>
        <taxon>Chromatiales</taxon>
        <taxon>Chromatiaceae</taxon>
        <taxon>Halochromatium</taxon>
    </lineage>
</organism>
<feature type="compositionally biased region" description="Basic and acidic residues" evidence="1">
    <location>
        <begin position="1"/>
        <end position="12"/>
    </location>
</feature>
<dbReference type="PANTHER" id="PTHR21064">
    <property type="entry name" value="AMINOGLYCOSIDE PHOSPHOTRANSFERASE DOMAIN-CONTAINING PROTEIN-RELATED"/>
    <property type="match status" value="1"/>
</dbReference>
<dbReference type="EMBL" id="NRSJ01000005">
    <property type="protein sequence ID" value="MBK1703836.1"/>
    <property type="molecule type" value="Genomic_DNA"/>
</dbReference>
<sequence>MATDTCAEHRATEGMTNTDAPKQGGDGQAIGVAQRFFPLEARFEIRPLGAGLINDTRLLKCKAGQFVLQRINGLVFKDADAIDANLLCIQDWLAGHPDAGVRLPRLMRDSDGRATLRDDNGDAWRLMEYIEHSRVLKPLENPRQAHEIGLTLGRFHVALADLPPSRLNLTLPELHDTPQCRVKLDAGLNAPVRPLCDEIEIALEQIEARAALLPVLQRARCDGTLPTRVTHGDPKLDNVLFAQDSDRALCLIDLDTVQPGLLHHDLADCLRSCCNRASALGEEPSAELDLTLARALMSGYSEVAAPLFDSDALALLYPAIALIPLELAMRFLTDYLEGDRYFRVTDPCQNLTKAQIQLALVGDIEAKRSEIETVIGDCFSTPPSTVRRRARRRPAPQPRLGEEALRERTQAVLEQLADLLEQLRHPRAAEVKTLAQRFAEEPEAVWRAINGNDWWAGAGSLAAETMADNPELDPHSWQLLVRSFRELLSELAELLQAHGEPNPGLGSWLLAFRNWNASEV</sequence>
<dbReference type="Pfam" id="PF01636">
    <property type="entry name" value="APH"/>
    <property type="match status" value="1"/>
</dbReference>
<feature type="domain" description="Aminoglycoside phosphotransferase" evidence="2">
    <location>
        <begin position="44"/>
        <end position="303"/>
    </location>
</feature>
<feature type="region of interest" description="Disordered" evidence="1">
    <location>
        <begin position="1"/>
        <end position="24"/>
    </location>
</feature>
<dbReference type="InterPro" id="IPR050249">
    <property type="entry name" value="Pseudomonas-type_ThrB"/>
</dbReference>
<keyword evidence="4" id="KW-1185">Reference proteome</keyword>
<dbReference type="InterPro" id="IPR002575">
    <property type="entry name" value="Aminoglycoside_PTrfase"/>
</dbReference>
<evidence type="ECO:0000313" key="3">
    <source>
        <dbReference type="EMBL" id="MBK1703836.1"/>
    </source>
</evidence>
<evidence type="ECO:0000313" key="4">
    <source>
        <dbReference type="Proteomes" id="UP001296776"/>
    </source>
</evidence>
<protein>
    <recommendedName>
        <fullName evidence="2">Aminoglycoside phosphotransferase domain-containing protein</fullName>
    </recommendedName>
</protein>